<protein>
    <submittedName>
        <fullName evidence="2">Uncharacterized protein</fullName>
    </submittedName>
</protein>
<feature type="region of interest" description="Disordered" evidence="1">
    <location>
        <begin position="1"/>
        <end position="43"/>
    </location>
</feature>
<evidence type="ECO:0000256" key="1">
    <source>
        <dbReference type="SAM" id="MobiDB-lite"/>
    </source>
</evidence>
<accession>A0A382BL95</accession>
<proteinExistence type="predicted"/>
<reference evidence="2" key="1">
    <citation type="submission" date="2018-05" db="EMBL/GenBank/DDBJ databases">
        <authorList>
            <person name="Lanie J.A."/>
            <person name="Ng W.-L."/>
            <person name="Kazmierczak K.M."/>
            <person name="Andrzejewski T.M."/>
            <person name="Davidsen T.M."/>
            <person name="Wayne K.J."/>
            <person name="Tettelin H."/>
            <person name="Glass J.I."/>
            <person name="Rusch D."/>
            <person name="Podicherti R."/>
            <person name="Tsui H.-C.T."/>
            <person name="Winkler M.E."/>
        </authorList>
    </citation>
    <scope>NUCLEOTIDE SEQUENCE</scope>
</reference>
<name>A0A382BL95_9ZZZZ</name>
<dbReference type="EMBL" id="UINC01030112">
    <property type="protein sequence ID" value="SVB13967.1"/>
    <property type="molecule type" value="Genomic_DNA"/>
</dbReference>
<sequence length="62" mass="7104">SARRLRRRATTTSRSKSSVASTICFRLQPPETRPNTPRSRRRSRLQCLISSRVGCSRGCQRN</sequence>
<feature type="non-terminal residue" evidence="2">
    <location>
        <position position="1"/>
    </location>
</feature>
<organism evidence="2">
    <name type="scientific">marine metagenome</name>
    <dbReference type="NCBI Taxonomy" id="408172"/>
    <lineage>
        <taxon>unclassified sequences</taxon>
        <taxon>metagenomes</taxon>
        <taxon>ecological metagenomes</taxon>
    </lineage>
</organism>
<feature type="non-terminal residue" evidence="2">
    <location>
        <position position="62"/>
    </location>
</feature>
<evidence type="ECO:0000313" key="2">
    <source>
        <dbReference type="EMBL" id="SVB13967.1"/>
    </source>
</evidence>
<feature type="compositionally biased region" description="Low complexity" evidence="1">
    <location>
        <begin position="10"/>
        <end position="22"/>
    </location>
</feature>
<dbReference type="AlphaFoldDB" id="A0A382BL95"/>
<gene>
    <name evidence="2" type="ORF">METZ01_LOCUS166821</name>
</gene>